<proteinExistence type="predicted"/>
<dbReference type="Proteomes" id="UP000027195">
    <property type="component" value="Unassembled WGS sequence"/>
</dbReference>
<reference evidence="2" key="1">
    <citation type="journal article" date="2014" name="Proc. Natl. Acad. Sci. U.S.A.">
        <title>Extensive sampling of basidiomycete genomes demonstrates inadequacy of the white-rot/brown-rot paradigm for wood decay fungi.</title>
        <authorList>
            <person name="Riley R."/>
            <person name="Salamov A.A."/>
            <person name="Brown D.W."/>
            <person name="Nagy L.G."/>
            <person name="Floudas D."/>
            <person name="Held B.W."/>
            <person name="Levasseur A."/>
            <person name="Lombard V."/>
            <person name="Morin E."/>
            <person name="Otillar R."/>
            <person name="Lindquist E.A."/>
            <person name="Sun H."/>
            <person name="LaButti K.M."/>
            <person name="Schmutz J."/>
            <person name="Jabbour D."/>
            <person name="Luo H."/>
            <person name="Baker S.E."/>
            <person name="Pisabarro A.G."/>
            <person name="Walton J.D."/>
            <person name="Blanchette R.A."/>
            <person name="Henrissat B."/>
            <person name="Martin F."/>
            <person name="Cullen D."/>
            <person name="Hibbett D.S."/>
            <person name="Grigoriev I.V."/>
        </authorList>
    </citation>
    <scope>NUCLEOTIDE SEQUENCE [LARGE SCALE GENOMIC DNA]</scope>
    <source>
        <strain evidence="2">FD-172 SS1</strain>
    </source>
</reference>
<dbReference type="AlphaFoldDB" id="A0A067LW88"/>
<keyword evidence="2" id="KW-1185">Reference proteome</keyword>
<protein>
    <submittedName>
        <fullName evidence="1">Uncharacterized protein</fullName>
    </submittedName>
</protein>
<sequence length="160" mass="17543">MCLLPIFFLEGEQAPSIRKPELQCQGGAQEVPRLDVASAFTQLATHSWNDRGSISQHHRLARISVILCSEAPSDFVFQSFLEILSFISMLASAALGFQRAYFKINQPRNLLAADYAWFAHYLVPGVIVSQCLLTRSSVLPAGHLIVSFAHQGARGSSPAD</sequence>
<accession>A0A067LW88</accession>
<dbReference type="HOGENOM" id="CLU_1651865_0_0_1"/>
<evidence type="ECO:0000313" key="1">
    <source>
        <dbReference type="EMBL" id="KDQ06560.1"/>
    </source>
</evidence>
<organism evidence="1 2">
    <name type="scientific">Botryobasidium botryosum (strain FD-172 SS1)</name>
    <dbReference type="NCBI Taxonomy" id="930990"/>
    <lineage>
        <taxon>Eukaryota</taxon>
        <taxon>Fungi</taxon>
        <taxon>Dikarya</taxon>
        <taxon>Basidiomycota</taxon>
        <taxon>Agaricomycotina</taxon>
        <taxon>Agaricomycetes</taxon>
        <taxon>Cantharellales</taxon>
        <taxon>Botryobasidiaceae</taxon>
        <taxon>Botryobasidium</taxon>
    </lineage>
</organism>
<gene>
    <name evidence="1" type="ORF">BOTBODRAFT_70911</name>
</gene>
<evidence type="ECO:0000313" key="2">
    <source>
        <dbReference type="Proteomes" id="UP000027195"/>
    </source>
</evidence>
<dbReference type="InParanoid" id="A0A067LW88"/>
<dbReference type="EMBL" id="KL198131">
    <property type="protein sequence ID" value="KDQ06560.1"/>
    <property type="molecule type" value="Genomic_DNA"/>
</dbReference>
<name>A0A067LW88_BOTB1</name>